<reference evidence="2 3" key="1">
    <citation type="submission" date="2019-07" db="EMBL/GenBank/DDBJ databases">
        <title>Draft genome assembly of a fouling barnacle, Amphibalanus amphitrite (Darwin, 1854): The first reference genome for Thecostraca.</title>
        <authorList>
            <person name="Kim W."/>
        </authorList>
    </citation>
    <scope>NUCLEOTIDE SEQUENCE [LARGE SCALE GENOMIC DNA]</scope>
    <source>
        <strain evidence="2">SNU_AA5</strain>
        <tissue evidence="2">Soma without cirri and trophi</tissue>
    </source>
</reference>
<feature type="compositionally biased region" description="Low complexity" evidence="1">
    <location>
        <begin position="40"/>
        <end position="59"/>
    </location>
</feature>
<sequence length="127" mass="13820">MVSLDQGGEQCAAGKQERPPGGAGDACDERAMRAERAETEPAVAAEAAGAESEPDPASAEYDDFAMPVAGKSRVVRGRGWRGADGDYVRYKCFDDNVEYLPGDSVYIESNQKDQPYFICTIQDFRRS</sequence>
<evidence type="ECO:0000256" key="1">
    <source>
        <dbReference type="SAM" id="MobiDB-lite"/>
    </source>
</evidence>
<accession>A0A6A4X866</accession>
<evidence type="ECO:0000313" key="2">
    <source>
        <dbReference type="EMBL" id="KAF0310542.1"/>
    </source>
</evidence>
<dbReference type="AlphaFoldDB" id="A0A6A4X866"/>
<dbReference type="InterPro" id="IPR043151">
    <property type="entry name" value="BAH_sf"/>
</dbReference>
<dbReference type="EMBL" id="VIIS01000303">
    <property type="protein sequence ID" value="KAF0310542.1"/>
    <property type="molecule type" value="Genomic_DNA"/>
</dbReference>
<gene>
    <name evidence="2" type="primary">RERE_0</name>
    <name evidence="2" type="ORF">FJT64_001977</name>
</gene>
<organism evidence="2 3">
    <name type="scientific">Amphibalanus amphitrite</name>
    <name type="common">Striped barnacle</name>
    <name type="synonym">Balanus amphitrite</name>
    <dbReference type="NCBI Taxonomy" id="1232801"/>
    <lineage>
        <taxon>Eukaryota</taxon>
        <taxon>Metazoa</taxon>
        <taxon>Ecdysozoa</taxon>
        <taxon>Arthropoda</taxon>
        <taxon>Crustacea</taxon>
        <taxon>Multicrustacea</taxon>
        <taxon>Cirripedia</taxon>
        <taxon>Thoracica</taxon>
        <taxon>Thoracicalcarea</taxon>
        <taxon>Balanomorpha</taxon>
        <taxon>Balanoidea</taxon>
        <taxon>Balanidae</taxon>
        <taxon>Amphibalaninae</taxon>
        <taxon>Amphibalanus</taxon>
    </lineage>
</organism>
<keyword evidence="3" id="KW-1185">Reference proteome</keyword>
<comment type="caution">
    <text evidence="2">The sequence shown here is derived from an EMBL/GenBank/DDBJ whole genome shotgun (WGS) entry which is preliminary data.</text>
</comment>
<protein>
    <submittedName>
        <fullName evidence="2">Arginine-glutamic acid dipeptide repeats protein</fullName>
    </submittedName>
</protein>
<feature type="compositionally biased region" description="Basic and acidic residues" evidence="1">
    <location>
        <begin position="27"/>
        <end position="39"/>
    </location>
</feature>
<dbReference type="OrthoDB" id="6147534at2759"/>
<name>A0A6A4X866_AMPAM</name>
<feature type="region of interest" description="Disordered" evidence="1">
    <location>
        <begin position="1"/>
        <end position="64"/>
    </location>
</feature>
<dbReference type="Gene3D" id="2.30.30.490">
    <property type="match status" value="1"/>
</dbReference>
<dbReference type="Proteomes" id="UP000440578">
    <property type="component" value="Unassembled WGS sequence"/>
</dbReference>
<proteinExistence type="predicted"/>
<evidence type="ECO:0000313" key="3">
    <source>
        <dbReference type="Proteomes" id="UP000440578"/>
    </source>
</evidence>